<dbReference type="PANTHER" id="PTHR11474">
    <property type="entry name" value="TYROSINASE FAMILY MEMBER"/>
    <property type="match status" value="1"/>
</dbReference>
<feature type="domain" description="Tyrosinase copper-binding" evidence="4">
    <location>
        <begin position="301"/>
        <end position="312"/>
    </location>
</feature>
<dbReference type="PRINTS" id="PR00092">
    <property type="entry name" value="TYROSINASE"/>
</dbReference>
<name>A0ABR4ALZ9_9LECA</name>
<dbReference type="EMBL" id="JBHFEH010000103">
    <property type="protein sequence ID" value="KAL2046768.1"/>
    <property type="molecule type" value="Genomic_DNA"/>
</dbReference>
<dbReference type="InterPro" id="IPR050316">
    <property type="entry name" value="Tyrosinase/Hemocyanin"/>
</dbReference>
<feature type="chain" id="PRO_5045831524" description="Tyrosinase copper-binding domain-containing protein" evidence="3">
    <location>
        <begin position="21"/>
        <end position="378"/>
    </location>
</feature>
<keyword evidence="6" id="KW-1185">Reference proteome</keyword>
<dbReference type="Gene3D" id="1.10.1280.10">
    <property type="entry name" value="Di-copper center containing domain from catechol oxidase"/>
    <property type="match status" value="1"/>
</dbReference>
<dbReference type="PROSITE" id="PS00498">
    <property type="entry name" value="TYROSINASE_2"/>
    <property type="match status" value="1"/>
</dbReference>
<accession>A0ABR4ALZ9</accession>
<sequence length="378" mass="41714">MELTTLFMCLLYTVGNIVEAIPTKKNTQAAASRQTTKWQKQYNQYIEATIKTRNSGCTSDNIVYRQEWGSLSQQSRIEYTNAVQCLQQKPAISSLSDIPGAQSLFDDFSGTHIIQAPHVHFSGLFFHFHRYFIWLYETALQKECGYKGTQPYWDWTLSWQDPRKSPVFDGSPTSLGSNGKPTPHGPTNLTAFGINLEIAPATGGGCVYSGPFKNYTVTLGPVAFAPIDGDNGLDYNPRCLSRDISLVWSNQTKPTDVTSLISSCADLGCFDTVLEAIDGVHAGGHFTIGGIDADAYASAGDPAFYLHHAQVDRVWTIWQNLNARNRTRQVYGTSTAFNVPPSPNVTLDTNIDFGILAPQQPVSNLMSSIDGPFCYMYI</sequence>
<dbReference type="PANTHER" id="PTHR11474:SF125">
    <property type="entry name" value="N-ACETYL-6-HYDROXYTRYPTOPHAN OXIDASE IVOB-RELATED"/>
    <property type="match status" value="1"/>
</dbReference>
<protein>
    <recommendedName>
        <fullName evidence="4">Tyrosinase copper-binding domain-containing protein</fullName>
    </recommendedName>
</protein>
<gene>
    <name evidence="5" type="ORF">ABVK25_011556</name>
</gene>
<organism evidence="5 6">
    <name type="scientific">Lepraria finkii</name>
    <dbReference type="NCBI Taxonomy" id="1340010"/>
    <lineage>
        <taxon>Eukaryota</taxon>
        <taxon>Fungi</taxon>
        <taxon>Dikarya</taxon>
        <taxon>Ascomycota</taxon>
        <taxon>Pezizomycotina</taxon>
        <taxon>Lecanoromycetes</taxon>
        <taxon>OSLEUM clade</taxon>
        <taxon>Lecanoromycetidae</taxon>
        <taxon>Lecanorales</taxon>
        <taxon>Lecanorineae</taxon>
        <taxon>Stereocaulaceae</taxon>
        <taxon>Lepraria</taxon>
    </lineage>
</organism>
<comment type="caution">
    <text evidence="5">The sequence shown here is derived from an EMBL/GenBank/DDBJ whole genome shotgun (WGS) entry which is preliminary data.</text>
</comment>
<evidence type="ECO:0000256" key="2">
    <source>
        <dbReference type="ARBA" id="ARBA00023002"/>
    </source>
</evidence>
<evidence type="ECO:0000256" key="1">
    <source>
        <dbReference type="ARBA" id="ARBA00022723"/>
    </source>
</evidence>
<evidence type="ECO:0000256" key="3">
    <source>
        <dbReference type="SAM" id="SignalP"/>
    </source>
</evidence>
<evidence type="ECO:0000259" key="4">
    <source>
        <dbReference type="PROSITE" id="PS00498"/>
    </source>
</evidence>
<reference evidence="5 6" key="1">
    <citation type="submission" date="2024-09" db="EMBL/GenBank/DDBJ databases">
        <title>Rethinking Asexuality: The Enigmatic Case of Functional Sexual Genes in Lepraria (Stereocaulaceae).</title>
        <authorList>
            <person name="Doellman M."/>
            <person name="Sun Y."/>
            <person name="Barcenas-Pena A."/>
            <person name="Lumbsch H.T."/>
            <person name="Grewe F."/>
        </authorList>
    </citation>
    <scope>NUCLEOTIDE SEQUENCE [LARGE SCALE GENOMIC DNA]</scope>
    <source>
        <strain evidence="5 6">Grewe 0041</strain>
    </source>
</reference>
<evidence type="ECO:0000313" key="6">
    <source>
        <dbReference type="Proteomes" id="UP001590951"/>
    </source>
</evidence>
<evidence type="ECO:0000313" key="5">
    <source>
        <dbReference type="EMBL" id="KAL2046768.1"/>
    </source>
</evidence>
<proteinExistence type="predicted"/>
<dbReference type="InterPro" id="IPR002227">
    <property type="entry name" value="Tyrosinase_Cu-bd"/>
</dbReference>
<dbReference type="InterPro" id="IPR008922">
    <property type="entry name" value="Di-copper_centre_dom_sf"/>
</dbReference>
<feature type="signal peptide" evidence="3">
    <location>
        <begin position="1"/>
        <end position="20"/>
    </location>
</feature>
<dbReference type="Proteomes" id="UP001590951">
    <property type="component" value="Unassembled WGS sequence"/>
</dbReference>
<keyword evidence="1" id="KW-0479">Metal-binding</keyword>
<dbReference type="Pfam" id="PF00264">
    <property type="entry name" value="Tyrosinase"/>
    <property type="match status" value="1"/>
</dbReference>
<keyword evidence="3" id="KW-0732">Signal</keyword>
<dbReference type="SUPFAM" id="SSF48056">
    <property type="entry name" value="Di-copper centre-containing domain"/>
    <property type="match status" value="1"/>
</dbReference>
<keyword evidence="2" id="KW-0560">Oxidoreductase</keyword>